<gene>
    <name evidence="1" type="primary">BAM1_12</name>
    <name evidence="1" type="ORF">g.5652</name>
</gene>
<sequence length="115" mass="11596">ERQREREKGDWSLGFSGMALSVTHQIGAISGTPISDGGGAVPGDQTPASVAVWKSPAPDLTCRITAQGGPDMDLISPPVSPCRAPVLGSTLPDLAAACQALVASAGELEGEAEEG</sequence>
<protein>
    <submittedName>
        <fullName evidence="1">Beta-amylase 1, chloroplastic</fullName>
    </submittedName>
</protein>
<name>A0A1D1YQF7_9ARAE</name>
<feature type="non-terminal residue" evidence="1">
    <location>
        <position position="115"/>
    </location>
</feature>
<dbReference type="AlphaFoldDB" id="A0A1D1YQF7"/>
<proteinExistence type="predicted"/>
<dbReference type="EMBL" id="GDJX01011063">
    <property type="protein sequence ID" value="JAT56873.1"/>
    <property type="molecule type" value="Transcribed_RNA"/>
</dbReference>
<reference evidence="1" key="1">
    <citation type="submission" date="2015-07" db="EMBL/GenBank/DDBJ databases">
        <title>Transcriptome Assembly of Anthurium amnicola.</title>
        <authorList>
            <person name="Suzuki J."/>
        </authorList>
    </citation>
    <scope>NUCLEOTIDE SEQUENCE</scope>
</reference>
<feature type="non-terminal residue" evidence="1">
    <location>
        <position position="1"/>
    </location>
</feature>
<accession>A0A1D1YQF7</accession>
<evidence type="ECO:0000313" key="1">
    <source>
        <dbReference type="EMBL" id="JAT56873.1"/>
    </source>
</evidence>
<organism evidence="1">
    <name type="scientific">Anthurium amnicola</name>
    <dbReference type="NCBI Taxonomy" id="1678845"/>
    <lineage>
        <taxon>Eukaryota</taxon>
        <taxon>Viridiplantae</taxon>
        <taxon>Streptophyta</taxon>
        <taxon>Embryophyta</taxon>
        <taxon>Tracheophyta</taxon>
        <taxon>Spermatophyta</taxon>
        <taxon>Magnoliopsida</taxon>
        <taxon>Liliopsida</taxon>
        <taxon>Araceae</taxon>
        <taxon>Pothoideae</taxon>
        <taxon>Potheae</taxon>
        <taxon>Anthurium</taxon>
    </lineage>
</organism>